<dbReference type="InterPro" id="IPR051450">
    <property type="entry name" value="Gfo/Idh/MocA_Oxidoreductases"/>
</dbReference>
<organism evidence="3 4">
    <name type="scientific">Plantactinospora sonchi</name>
    <dbReference type="NCBI Taxonomy" id="1544735"/>
    <lineage>
        <taxon>Bacteria</taxon>
        <taxon>Bacillati</taxon>
        <taxon>Actinomycetota</taxon>
        <taxon>Actinomycetes</taxon>
        <taxon>Micromonosporales</taxon>
        <taxon>Micromonosporaceae</taxon>
        <taxon>Plantactinospora</taxon>
    </lineage>
</organism>
<dbReference type="InterPro" id="IPR000683">
    <property type="entry name" value="Gfo/Idh/MocA-like_OxRdtase_N"/>
</dbReference>
<reference evidence="3 4" key="1">
    <citation type="submission" date="2024-01" db="EMBL/GenBank/DDBJ databases">
        <title>Genome insights into Plantactinospora sonchi sp. nov.</title>
        <authorList>
            <person name="Wang L."/>
        </authorList>
    </citation>
    <scope>NUCLEOTIDE SEQUENCE [LARGE SCALE GENOMIC DNA]</scope>
    <source>
        <strain evidence="3 4">NEAU-QY2</strain>
    </source>
</reference>
<dbReference type="Proteomes" id="UP001332243">
    <property type="component" value="Unassembled WGS sequence"/>
</dbReference>
<comment type="caution">
    <text evidence="3">The sequence shown here is derived from an EMBL/GenBank/DDBJ whole genome shotgun (WGS) entry which is preliminary data.</text>
</comment>
<sequence length="360" mass="39322">MTEKIGLVGFGYWGTNLARNLDKLAQSRWHYLVDASPQRRQVAAERYARVLATDDLDMVLDDNEVVAVVIATPAPSHAPLARRALAAGKHVFVEKPLAMSLADAVALAEAADRANLVLMVGHTFEYVPAVERMREYIRSGEIGDVLYLHSQRLNLGRIQSDLHTFWSIGPHDVSIANHLLGTDPRWVAAQGGRYLHDGVEDVMFVTVGYPGDVVAHMHVSWLDPAKTRRTTVVGTRRMLVYDDLNSDARLTVFDKGADPLEADGTGVRQYRLRDEAVHVPALATAEPLALELAHFLDCVRTGARPRTDGWNGARVVAVLEAADASIRAGGATVTVPRIEVPYVTRPRSGGPHPDLTPATS</sequence>
<dbReference type="SUPFAM" id="SSF51735">
    <property type="entry name" value="NAD(P)-binding Rossmann-fold domains"/>
    <property type="match status" value="1"/>
</dbReference>
<evidence type="ECO:0000313" key="3">
    <source>
        <dbReference type="EMBL" id="MEE6259037.1"/>
    </source>
</evidence>
<dbReference type="EMBL" id="JAZGQK010000007">
    <property type="protein sequence ID" value="MEE6259037.1"/>
    <property type="molecule type" value="Genomic_DNA"/>
</dbReference>
<accession>A0ABU7RRB9</accession>
<dbReference type="RefSeq" id="WP_331214148.1">
    <property type="nucleotide sequence ID" value="NZ_JAZGQK010000007.1"/>
</dbReference>
<dbReference type="InterPro" id="IPR036291">
    <property type="entry name" value="NAD(P)-bd_dom_sf"/>
</dbReference>
<feature type="domain" description="Gfo/Idh/MocA-like oxidoreductase N-terminal" evidence="1">
    <location>
        <begin position="4"/>
        <end position="122"/>
    </location>
</feature>
<evidence type="ECO:0000313" key="4">
    <source>
        <dbReference type="Proteomes" id="UP001332243"/>
    </source>
</evidence>
<dbReference type="PANTHER" id="PTHR43377:SF6">
    <property type="entry name" value="GFO_IDH_MOCA-LIKE OXIDOREDUCTASE N-TERMINAL DOMAIN-CONTAINING PROTEIN"/>
    <property type="match status" value="1"/>
</dbReference>
<dbReference type="Pfam" id="PF22725">
    <property type="entry name" value="GFO_IDH_MocA_C3"/>
    <property type="match status" value="1"/>
</dbReference>
<evidence type="ECO:0000259" key="2">
    <source>
        <dbReference type="Pfam" id="PF22725"/>
    </source>
</evidence>
<dbReference type="Pfam" id="PF01408">
    <property type="entry name" value="GFO_IDH_MocA"/>
    <property type="match status" value="1"/>
</dbReference>
<evidence type="ECO:0000259" key="1">
    <source>
        <dbReference type="Pfam" id="PF01408"/>
    </source>
</evidence>
<protein>
    <submittedName>
        <fullName evidence="3">Gfo/Idh/MocA family oxidoreductase</fullName>
    </submittedName>
</protein>
<dbReference type="InterPro" id="IPR055170">
    <property type="entry name" value="GFO_IDH_MocA-like_dom"/>
</dbReference>
<name>A0ABU7RRB9_9ACTN</name>
<dbReference type="Gene3D" id="3.30.360.10">
    <property type="entry name" value="Dihydrodipicolinate Reductase, domain 2"/>
    <property type="match status" value="1"/>
</dbReference>
<feature type="domain" description="GFO/IDH/MocA-like oxidoreductase" evidence="2">
    <location>
        <begin position="131"/>
        <end position="239"/>
    </location>
</feature>
<keyword evidence="4" id="KW-1185">Reference proteome</keyword>
<dbReference type="SUPFAM" id="SSF55347">
    <property type="entry name" value="Glyceraldehyde-3-phosphate dehydrogenase-like, C-terminal domain"/>
    <property type="match status" value="1"/>
</dbReference>
<proteinExistence type="predicted"/>
<dbReference type="PANTHER" id="PTHR43377">
    <property type="entry name" value="BILIVERDIN REDUCTASE A"/>
    <property type="match status" value="1"/>
</dbReference>
<gene>
    <name evidence="3" type="ORF">V1633_11115</name>
</gene>
<dbReference type="Gene3D" id="3.40.50.720">
    <property type="entry name" value="NAD(P)-binding Rossmann-like Domain"/>
    <property type="match status" value="1"/>
</dbReference>